<feature type="signal peptide" evidence="2">
    <location>
        <begin position="1"/>
        <end position="20"/>
    </location>
</feature>
<gene>
    <name evidence="3" type="ORF">C8D94_103119</name>
</gene>
<feature type="chain" id="PRO_5017026149" evidence="2">
    <location>
        <begin position="21"/>
        <end position="297"/>
    </location>
</feature>
<dbReference type="NCBIfam" id="TIGR04183">
    <property type="entry name" value="Por_Secre_tail"/>
    <property type="match status" value="1"/>
</dbReference>
<dbReference type="OrthoDB" id="1413366at2"/>
<reference evidence="3 4" key="1">
    <citation type="submission" date="2018-07" db="EMBL/GenBank/DDBJ databases">
        <title>Genomic Encyclopedia of Type Strains, Phase IV (KMG-IV): sequencing the most valuable type-strain genomes for metagenomic binning, comparative biology and taxonomic classification.</title>
        <authorList>
            <person name="Goeker M."/>
        </authorList>
    </citation>
    <scope>NUCLEOTIDE SEQUENCE [LARGE SCALE GENOMIC DNA]</scope>
    <source>
        <strain evidence="3 4">DSM 101478</strain>
    </source>
</reference>
<evidence type="ECO:0000313" key="3">
    <source>
        <dbReference type="EMBL" id="RDK85296.1"/>
    </source>
</evidence>
<evidence type="ECO:0000256" key="1">
    <source>
        <dbReference type="ARBA" id="ARBA00022729"/>
    </source>
</evidence>
<protein>
    <submittedName>
        <fullName evidence="3">Putative secreted protein (Por secretion system target)</fullName>
    </submittedName>
</protein>
<name>A0A370QA97_9FLAO</name>
<comment type="caution">
    <text evidence="3">The sequence shown here is derived from an EMBL/GenBank/DDBJ whole genome shotgun (WGS) entry which is preliminary data.</text>
</comment>
<evidence type="ECO:0000313" key="4">
    <source>
        <dbReference type="Proteomes" id="UP000255317"/>
    </source>
</evidence>
<dbReference type="EMBL" id="QRAO01000003">
    <property type="protein sequence ID" value="RDK85296.1"/>
    <property type="molecule type" value="Genomic_DNA"/>
</dbReference>
<dbReference type="InterPro" id="IPR026444">
    <property type="entry name" value="Secre_tail"/>
</dbReference>
<dbReference type="AlphaFoldDB" id="A0A370QA97"/>
<evidence type="ECO:0000256" key="2">
    <source>
        <dbReference type="SAM" id="SignalP"/>
    </source>
</evidence>
<proteinExistence type="predicted"/>
<sequence>MKLKLITGVLFITTSLFVKAQEYVPMLDSFNEWKFTTCNFGCITDTYFTDGDTLVGGESFKILDGYHYISRGFLLREDVAEKKVYIKIILPNRVENYLLYDFSLSEGDTFEMFNPITPFPEEGGMFLLDSIRSRTLVDGEAYRHFYFSPAPGNTASTENAVWIEGIGSLSILTAPGGYPDINDVGHLSCAYKAGNHVYENLDSIAKCVPDILSIPSNKDTNWNLTLYQEENNIVLKNAIGVTEVLLFDISGKKNIEIFNQSQSESIFVDTTSLQQGVYILKVLGTNGKTKTFKLLKK</sequence>
<keyword evidence="4" id="KW-1185">Reference proteome</keyword>
<organism evidence="3 4">
    <name type="scientific">Marinirhabdus gelatinilytica</name>
    <dbReference type="NCBI Taxonomy" id="1703343"/>
    <lineage>
        <taxon>Bacteria</taxon>
        <taxon>Pseudomonadati</taxon>
        <taxon>Bacteroidota</taxon>
        <taxon>Flavobacteriia</taxon>
        <taxon>Flavobacteriales</taxon>
        <taxon>Flavobacteriaceae</taxon>
    </lineage>
</organism>
<dbReference type="RefSeq" id="WP_115123730.1">
    <property type="nucleotide sequence ID" value="NZ_QRAO01000003.1"/>
</dbReference>
<dbReference type="Proteomes" id="UP000255317">
    <property type="component" value="Unassembled WGS sequence"/>
</dbReference>
<accession>A0A370QA97</accession>
<keyword evidence="1 2" id="KW-0732">Signal</keyword>